<evidence type="ECO:0000256" key="1">
    <source>
        <dbReference type="ARBA" id="ARBA00022801"/>
    </source>
</evidence>
<dbReference type="Proteomes" id="UP001222932">
    <property type="component" value="Unassembled WGS sequence"/>
</dbReference>
<evidence type="ECO:0000313" key="2">
    <source>
        <dbReference type="EMBL" id="GMK59046.1"/>
    </source>
</evidence>
<accession>A0AAD3YDE9</accession>
<proteinExistence type="predicted"/>
<sequence>MEMEPFTLAEEAAYTQSMGGITGGFSSAHGVGSDLRPISHTPLPPINARGTRTVPAGWTAVFEGTVSARWCNSFGSVHGACHAWIVDNLCGFTLEMLATPTFWGEPMRGGVTLGLDMAYYDSTQVGRVVRVTVRVDRMSGTNAFVTVDIGEVGKAGSVKRLASGRQLQTWRKGKL</sequence>
<comment type="caution">
    <text evidence="2">The sequence shown here is derived from an EMBL/GenBank/DDBJ whole genome shotgun (WGS) entry which is preliminary data.</text>
</comment>
<dbReference type="Gene3D" id="3.10.129.10">
    <property type="entry name" value="Hotdog Thioesterase"/>
    <property type="match status" value="1"/>
</dbReference>
<name>A0AAD3YDE9_9TREE</name>
<reference evidence="2" key="1">
    <citation type="journal article" date="2023" name="BMC Genomics">
        <title>Chromosome-level genome assemblies of Cutaneotrichosporon spp. (Trichosporonales, Basidiomycota) reveal imbalanced evolution between nucleotide sequences and chromosome synteny.</title>
        <authorList>
            <person name="Kobayashi Y."/>
            <person name="Kayamori A."/>
            <person name="Aoki K."/>
            <person name="Shiwa Y."/>
            <person name="Matsutani M."/>
            <person name="Fujita N."/>
            <person name="Sugita T."/>
            <person name="Iwasaki W."/>
            <person name="Tanaka N."/>
            <person name="Takashima M."/>
        </authorList>
    </citation>
    <scope>NUCLEOTIDE SEQUENCE</scope>
    <source>
        <strain evidence="2">HIS016</strain>
    </source>
</reference>
<dbReference type="PANTHER" id="PTHR21660:SF1">
    <property type="entry name" value="ACYL-COENZYME A THIOESTERASE 13"/>
    <property type="match status" value="1"/>
</dbReference>
<evidence type="ECO:0008006" key="4">
    <source>
        <dbReference type="Google" id="ProtNLM"/>
    </source>
</evidence>
<keyword evidence="3" id="KW-1185">Reference proteome</keyword>
<reference evidence="2" key="2">
    <citation type="submission" date="2023-06" db="EMBL/GenBank/DDBJ databases">
        <authorList>
            <person name="Kobayashi Y."/>
            <person name="Kayamori A."/>
            <person name="Aoki K."/>
            <person name="Shiwa Y."/>
            <person name="Fujita N."/>
            <person name="Sugita T."/>
            <person name="Iwasaki W."/>
            <person name="Tanaka N."/>
            <person name="Takashima M."/>
        </authorList>
    </citation>
    <scope>NUCLEOTIDE SEQUENCE</scope>
    <source>
        <strain evidence="2">HIS016</strain>
    </source>
</reference>
<dbReference type="PANTHER" id="PTHR21660">
    <property type="entry name" value="THIOESTERASE SUPERFAMILY MEMBER-RELATED"/>
    <property type="match status" value="1"/>
</dbReference>
<keyword evidence="1" id="KW-0378">Hydrolase</keyword>
<dbReference type="InterPro" id="IPR029069">
    <property type="entry name" value="HotDog_dom_sf"/>
</dbReference>
<dbReference type="SUPFAM" id="SSF54637">
    <property type="entry name" value="Thioesterase/thiol ester dehydrase-isomerase"/>
    <property type="match status" value="1"/>
</dbReference>
<organism evidence="2 3">
    <name type="scientific">Cutaneotrichosporon spelunceum</name>
    <dbReference type="NCBI Taxonomy" id="1672016"/>
    <lineage>
        <taxon>Eukaryota</taxon>
        <taxon>Fungi</taxon>
        <taxon>Dikarya</taxon>
        <taxon>Basidiomycota</taxon>
        <taxon>Agaricomycotina</taxon>
        <taxon>Tremellomycetes</taxon>
        <taxon>Trichosporonales</taxon>
        <taxon>Trichosporonaceae</taxon>
        <taxon>Cutaneotrichosporon</taxon>
    </lineage>
</organism>
<dbReference type="EMBL" id="BTCM01000007">
    <property type="protein sequence ID" value="GMK59046.1"/>
    <property type="molecule type" value="Genomic_DNA"/>
</dbReference>
<gene>
    <name evidence="2" type="ORF">CspeluHIS016_0700610</name>
</gene>
<dbReference type="InterPro" id="IPR039298">
    <property type="entry name" value="ACOT13"/>
</dbReference>
<evidence type="ECO:0000313" key="3">
    <source>
        <dbReference type="Proteomes" id="UP001222932"/>
    </source>
</evidence>
<dbReference type="AlphaFoldDB" id="A0AAD3YDE9"/>
<dbReference type="GO" id="GO:0047617">
    <property type="term" value="F:fatty acyl-CoA hydrolase activity"/>
    <property type="evidence" value="ECO:0007669"/>
    <property type="project" value="InterPro"/>
</dbReference>
<protein>
    <recommendedName>
        <fullName evidence="4">Thioesterase domain-containing protein</fullName>
    </recommendedName>
</protein>